<dbReference type="Gene3D" id="2.40.440.10">
    <property type="entry name" value="L,D-transpeptidase catalytic domain-like"/>
    <property type="match status" value="1"/>
</dbReference>
<feature type="domain" description="L,D-TPase catalytic" evidence="11">
    <location>
        <begin position="141"/>
        <end position="275"/>
    </location>
</feature>
<dbReference type="InterPro" id="IPR050979">
    <property type="entry name" value="LD-transpeptidase"/>
</dbReference>
<proteinExistence type="inferred from homology"/>
<evidence type="ECO:0000256" key="1">
    <source>
        <dbReference type="ARBA" id="ARBA00004752"/>
    </source>
</evidence>
<dbReference type="GO" id="GO:0018104">
    <property type="term" value="P:peptidoglycan-protein cross-linking"/>
    <property type="evidence" value="ECO:0007669"/>
    <property type="project" value="TreeGrafter"/>
</dbReference>
<name>A0A7C3V6E4_9BACT</name>
<dbReference type="PROSITE" id="PS52029">
    <property type="entry name" value="LD_TPASE"/>
    <property type="match status" value="1"/>
</dbReference>
<dbReference type="AlphaFoldDB" id="A0A7C3V6E4"/>
<feature type="region of interest" description="Disordered" evidence="10">
    <location>
        <begin position="1"/>
        <end position="20"/>
    </location>
</feature>
<dbReference type="SUPFAM" id="SSF141523">
    <property type="entry name" value="L,D-transpeptidase catalytic domain-like"/>
    <property type="match status" value="1"/>
</dbReference>
<comment type="caution">
    <text evidence="12">The sequence shown here is derived from an EMBL/GenBank/DDBJ whole genome shotgun (WGS) entry which is preliminary data.</text>
</comment>
<evidence type="ECO:0000256" key="3">
    <source>
        <dbReference type="ARBA" id="ARBA00022676"/>
    </source>
</evidence>
<keyword evidence="4" id="KW-0808">Transferase</keyword>
<accession>A0A7C3V6E4</accession>
<dbReference type="GO" id="GO:0016757">
    <property type="term" value="F:glycosyltransferase activity"/>
    <property type="evidence" value="ECO:0007669"/>
    <property type="project" value="UniProtKB-KW"/>
</dbReference>
<dbReference type="CDD" id="cd16913">
    <property type="entry name" value="YkuD_like"/>
    <property type="match status" value="1"/>
</dbReference>
<evidence type="ECO:0000256" key="5">
    <source>
        <dbReference type="ARBA" id="ARBA00022801"/>
    </source>
</evidence>
<dbReference type="InterPro" id="IPR005490">
    <property type="entry name" value="LD_TPept_cat_dom"/>
</dbReference>
<evidence type="ECO:0000256" key="6">
    <source>
        <dbReference type="ARBA" id="ARBA00022960"/>
    </source>
</evidence>
<keyword evidence="7 9" id="KW-0573">Peptidoglycan synthesis</keyword>
<gene>
    <name evidence="12" type="ORF">ENW96_01345</name>
</gene>
<dbReference type="PANTHER" id="PTHR30582">
    <property type="entry name" value="L,D-TRANSPEPTIDASE"/>
    <property type="match status" value="1"/>
</dbReference>
<evidence type="ECO:0000313" key="12">
    <source>
        <dbReference type="EMBL" id="HGF33020.1"/>
    </source>
</evidence>
<evidence type="ECO:0000259" key="11">
    <source>
        <dbReference type="PROSITE" id="PS52029"/>
    </source>
</evidence>
<evidence type="ECO:0000256" key="7">
    <source>
        <dbReference type="ARBA" id="ARBA00022984"/>
    </source>
</evidence>
<feature type="active site" description="Nucleophile" evidence="9">
    <location>
        <position position="251"/>
    </location>
</feature>
<dbReference type="GO" id="GO:0008360">
    <property type="term" value="P:regulation of cell shape"/>
    <property type="evidence" value="ECO:0007669"/>
    <property type="project" value="UniProtKB-UniRule"/>
</dbReference>
<dbReference type="EMBL" id="DTMF01000036">
    <property type="protein sequence ID" value="HGF33020.1"/>
    <property type="molecule type" value="Genomic_DNA"/>
</dbReference>
<dbReference type="InterPro" id="IPR038063">
    <property type="entry name" value="Transpep_catalytic_dom"/>
</dbReference>
<dbReference type="UniPathway" id="UPA00219"/>
<comment type="similarity">
    <text evidence="2">Belongs to the YkuD family.</text>
</comment>
<protein>
    <submittedName>
        <fullName evidence="12">L,D-transpeptidase</fullName>
    </submittedName>
</protein>
<keyword evidence="5" id="KW-0378">Hydrolase</keyword>
<comment type="pathway">
    <text evidence="1 9">Cell wall biogenesis; peptidoglycan biosynthesis.</text>
</comment>
<dbReference type="GO" id="GO:0071972">
    <property type="term" value="F:peptidoglycan L,D-transpeptidase activity"/>
    <property type="evidence" value="ECO:0007669"/>
    <property type="project" value="TreeGrafter"/>
</dbReference>
<feature type="region of interest" description="Disordered" evidence="10">
    <location>
        <begin position="343"/>
        <end position="375"/>
    </location>
</feature>
<keyword evidence="6 9" id="KW-0133">Cell shape</keyword>
<dbReference type="PANTHER" id="PTHR30582:SF24">
    <property type="entry name" value="L,D-TRANSPEPTIDASE ERFK_SRFK-RELATED"/>
    <property type="match status" value="1"/>
</dbReference>
<dbReference type="GO" id="GO:0071555">
    <property type="term" value="P:cell wall organization"/>
    <property type="evidence" value="ECO:0007669"/>
    <property type="project" value="UniProtKB-UniRule"/>
</dbReference>
<reference evidence="12" key="1">
    <citation type="journal article" date="2020" name="mSystems">
        <title>Genome- and Community-Level Interaction Insights into Carbon Utilization and Element Cycling Functions of Hydrothermarchaeota in Hydrothermal Sediment.</title>
        <authorList>
            <person name="Zhou Z."/>
            <person name="Liu Y."/>
            <person name="Xu W."/>
            <person name="Pan J."/>
            <person name="Luo Z.H."/>
            <person name="Li M."/>
        </authorList>
    </citation>
    <scope>NUCLEOTIDE SEQUENCE [LARGE SCALE GENOMIC DNA]</scope>
    <source>
        <strain evidence="12">SpSt-897</strain>
    </source>
</reference>
<feature type="active site" description="Proton donor/acceptor" evidence="9">
    <location>
        <position position="235"/>
    </location>
</feature>
<evidence type="ECO:0000256" key="8">
    <source>
        <dbReference type="ARBA" id="ARBA00023316"/>
    </source>
</evidence>
<dbReference type="Pfam" id="PF03734">
    <property type="entry name" value="YkuD"/>
    <property type="match status" value="1"/>
</dbReference>
<sequence length="375" mass="42360">MDSPGATVSIGYSSRRPSGLSKRRLSGIITRVAIPRTIFPTSLRWNTDMRGWWSFLLLIVLSLSISGQVAAQSEVLYHLVTGGETTYLVEKTRSLEYLARTLGLRPWVLSRQTKLKGNTVLKPGQVLKIYSSHMVPTEISDGLVINLPELLVYQFYRGVYQRRYAVAIGKKDWPTPTGTYVILNKRENPTWNVPPSIQEEMEEMGMEVVEKVPPGPKNPLGKYWIGTSAENVGLHATNRPWSVGHSVSHGCMRMLPDEIAELYPQVEVGSPIKIIYQPVKMALTRQGHIYLEAHPNVYDYKINYLEYVQKLAKSYQLEDRIDWPKVDTILKIKEGVAREITKAPEAARHASESPRPANLRKLGLSPLQGQDTRIE</sequence>
<evidence type="ECO:0000256" key="2">
    <source>
        <dbReference type="ARBA" id="ARBA00005992"/>
    </source>
</evidence>
<keyword evidence="3" id="KW-0328">Glycosyltransferase</keyword>
<keyword evidence="8 9" id="KW-0961">Cell wall biogenesis/degradation</keyword>
<dbReference type="GO" id="GO:0005576">
    <property type="term" value="C:extracellular region"/>
    <property type="evidence" value="ECO:0007669"/>
    <property type="project" value="TreeGrafter"/>
</dbReference>
<evidence type="ECO:0000256" key="4">
    <source>
        <dbReference type="ARBA" id="ARBA00022679"/>
    </source>
</evidence>
<evidence type="ECO:0000256" key="9">
    <source>
        <dbReference type="PROSITE-ProRule" id="PRU01373"/>
    </source>
</evidence>
<evidence type="ECO:0000256" key="10">
    <source>
        <dbReference type="SAM" id="MobiDB-lite"/>
    </source>
</evidence>
<feature type="compositionally biased region" description="Basic and acidic residues" evidence="10">
    <location>
        <begin position="343"/>
        <end position="352"/>
    </location>
</feature>
<organism evidence="12">
    <name type="scientific">Desulfobacca acetoxidans</name>
    <dbReference type="NCBI Taxonomy" id="60893"/>
    <lineage>
        <taxon>Bacteria</taxon>
        <taxon>Pseudomonadati</taxon>
        <taxon>Thermodesulfobacteriota</taxon>
        <taxon>Desulfobaccia</taxon>
        <taxon>Desulfobaccales</taxon>
        <taxon>Desulfobaccaceae</taxon>
        <taxon>Desulfobacca</taxon>
    </lineage>
</organism>